<dbReference type="EMBL" id="BDQM01000002">
    <property type="protein sequence ID" value="GAW94733.1"/>
    <property type="molecule type" value="Genomic_DNA"/>
</dbReference>
<sequence length="123" mass="14229">MTNKQQCITVFFDGACPQCIRDQRFYQRFAGQGGEQVKWLDITGQDEYLKTLGIVPVKALTELHIQLANGEVLSELDAYIVLMSRVWLLKPLAFFISLPIIRPFIARIYHQRVTKRLKSQGRM</sequence>
<dbReference type="InterPro" id="IPR044691">
    <property type="entry name" value="DCC1_Trx"/>
</dbReference>
<proteinExistence type="predicted"/>
<dbReference type="PANTHER" id="PTHR34290:SF2">
    <property type="entry name" value="OS04G0668800 PROTEIN"/>
    <property type="match status" value="1"/>
</dbReference>
<protein>
    <submittedName>
        <fullName evidence="1">Thiol-disulfide oxidoreductase</fullName>
    </submittedName>
</protein>
<reference evidence="1 2" key="1">
    <citation type="submission" date="2017-06" db="EMBL/GenBank/DDBJ databases">
        <title>Whole Genome Sequences of Colwellia marinimaniae MTCD1.</title>
        <authorList>
            <person name="Kusumoto H."/>
            <person name="Inoue M."/>
            <person name="Tanikawa K."/>
            <person name="Maeji H."/>
            <person name="Cameron J.H."/>
            <person name="Bartlett D.H."/>
        </authorList>
    </citation>
    <scope>NUCLEOTIDE SEQUENCE [LARGE SCALE GENOMIC DNA]</scope>
    <source>
        <strain evidence="1 2">MTCD1</strain>
    </source>
</reference>
<organism evidence="1 2">
    <name type="scientific">Colwellia marinimaniae</name>
    <dbReference type="NCBI Taxonomy" id="1513592"/>
    <lineage>
        <taxon>Bacteria</taxon>
        <taxon>Pseudomonadati</taxon>
        <taxon>Pseudomonadota</taxon>
        <taxon>Gammaproteobacteria</taxon>
        <taxon>Alteromonadales</taxon>
        <taxon>Colwelliaceae</taxon>
        <taxon>Colwellia</taxon>
    </lineage>
</organism>
<accession>A0ABQ0MQW6</accession>
<keyword evidence="2" id="KW-1185">Reference proteome</keyword>
<comment type="caution">
    <text evidence="1">The sequence shown here is derived from an EMBL/GenBank/DDBJ whole genome shotgun (WGS) entry which is preliminary data.</text>
</comment>
<evidence type="ECO:0000313" key="2">
    <source>
        <dbReference type="Proteomes" id="UP000197068"/>
    </source>
</evidence>
<dbReference type="InterPro" id="IPR007263">
    <property type="entry name" value="DCC1-like"/>
</dbReference>
<name>A0ABQ0MQW6_9GAMM</name>
<dbReference type="Pfam" id="PF04134">
    <property type="entry name" value="DCC1-like"/>
    <property type="match status" value="1"/>
</dbReference>
<dbReference type="Proteomes" id="UP000197068">
    <property type="component" value="Unassembled WGS sequence"/>
</dbReference>
<evidence type="ECO:0000313" key="1">
    <source>
        <dbReference type="EMBL" id="GAW94733.1"/>
    </source>
</evidence>
<dbReference type="PANTHER" id="PTHR34290">
    <property type="entry name" value="SI:CH73-390P7.2"/>
    <property type="match status" value="1"/>
</dbReference>
<gene>
    <name evidence="1" type="ORF">MTCD1_00330</name>
</gene>
<dbReference type="RefSeq" id="WP_057180086.1">
    <property type="nucleotide sequence ID" value="NZ_BDQM01000002.1"/>
</dbReference>